<gene>
    <name evidence="1" type="ORF">CPSG_03668</name>
</gene>
<evidence type="ECO:0000313" key="2">
    <source>
        <dbReference type="Proteomes" id="UP000002497"/>
    </source>
</evidence>
<dbReference type="VEuPathDB" id="FungiDB:CPSG_03668"/>
<dbReference type="EMBL" id="GL636490">
    <property type="protein sequence ID" value="EFW19284.1"/>
    <property type="molecule type" value="Genomic_DNA"/>
</dbReference>
<dbReference type="Proteomes" id="UP000002497">
    <property type="component" value="Unassembled WGS sequence"/>
</dbReference>
<evidence type="ECO:0000313" key="1">
    <source>
        <dbReference type="EMBL" id="EFW19284.1"/>
    </source>
</evidence>
<name>E9D270_COCPS</name>
<accession>E9D270</accession>
<reference evidence="2" key="2">
    <citation type="submission" date="2010-03" db="EMBL/GenBank/DDBJ databases">
        <title>The genome sequence of Coccidioides posadasii strain Silveira.</title>
        <authorList>
            <consortium name="The Broad Institute Genome Sequencing Center for Infectious Disease"/>
            <person name="Neafsey D."/>
            <person name="Orbach M."/>
            <person name="Henn M.R."/>
            <person name="Cole G.T."/>
            <person name="Galgiani J."/>
            <person name="Gardner M.J."/>
            <person name="Kirkland T.N."/>
            <person name="Taylor J.W."/>
            <person name="Young S.K."/>
            <person name="Zeng Q."/>
            <person name="Koehrsen M."/>
            <person name="Alvarado L."/>
            <person name="Berlin A."/>
            <person name="Borenstein D."/>
            <person name="Chapman S.B."/>
            <person name="Chen Z."/>
            <person name="Engels R."/>
            <person name="Freedman E."/>
            <person name="Gellesch M."/>
            <person name="Goldberg J."/>
            <person name="Griggs A."/>
            <person name="Gujja S."/>
            <person name="Heilman E."/>
            <person name="Heiman D."/>
            <person name="Howarth C."/>
            <person name="Jen D."/>
            <person name="Larson L."/>
            <person name="Mehta T."/>
            <person name="Neiman D."/>
            <person name="Park D."/>
            <person name="Pearson M."/>
            <person name="Richards J."/>
            <person name="Roberts A."/>
            <person name="Saif S."/>
            <person name="Shea T."/>
            <person name="Shenoy N."/>
            <person name="Sisk P."/>
            <person name="Stolte C."/>
            <person name="Sykes S."/>
            <person name="Walk T."/>
            <person name="White J."/>
            <person name="Yandava C."/>
            <person name="Haas B."/>
            <person name="Nusbaum C."/>
            <person name="Birren B."/>
        </authorList>
    </citation>
    <scope>NUCLEOTIDE SEQUENCE [LARGE SCALE GENOMIC DNA]</scope>
    <source>
        <strain evidence="2">RMSCC 757 / Silveira</strain>
    </source>
</reference>
<dbReference type="AlphaFoldDB" id="E9D270"/>
<protein>
    <submittedName>
        <fullName evidence="1">Predicted protein</fullName>
    </submittedName>
</protein>
<keyword evidence="2" id="KW-1185">Reference proteome</keyword>
<proteinExistence type="predicted"/>
<reference evidence="2" key="1">
    <citation type="journal article" date="2010" name="Genome Res.">
        <title>Population genomic sequencing of Coccidioides fungi reveals recent hybridization and transposon control.</title>
        <authorList>
            <person name="Neafsey D.E."/>
            <person name="Barker B.M."/>
            <person name="Sharpton T.J."/>
            <person name="Stajich J.E."/>
            <person name="Park D.J."/>
            <person name="Whiston E."/>
            <person name="Hung C.-Y."/>
            <person name="McMahan C."/>
            <person name="White J."/>
            <person name="Sykes S."/>
            <person name="Heiman D."/>
            <person name="Young S."/>
            <person name="Zeng Q."/>
            <person name="Abouelleil A."/>
            <person name="Aftuck L."/>
            <person name="Bessette D."/>
            <person name="Brown A."/>
            <person name="FitzGerald M."/>
            <person name="Lui A."/>
            <person name="Macdonald J.P."/>
            <person name="Priest M."/>
            <person name="Orbach M.J."/>
            <person name="Galgiani J.N."/>
            <person name="Kirkland T.N."/>
            <person name="Cole G.T."/>
            <person name="Birren B.W."/>
            <person name="Henn M.R."/>
            <person name="Taylor J.W."/>
            <person name="Rounsley S.D."/>
        </authorList>
    </citation>
    <scope>NUCLEOTIDE SEQUENCE [LARGE SCALE GENOMIC DNA]</scope>
    <source>
        <strain evidence="2">RMSCC 757 / Silveira</strain>
    </source>
</reference>
<dbReference type="HOGENOM" id="CLU_1796308_0_0_1"/>
<organism evidence="2">
    <name type="scientific">Coccidioides posadasii (strain RMSCC 757 / Silveira)</name>
    <name type="common">Valley fever fungus</name>
    <dbReference type="NCBI Taxonomy" id="443226"/>
    <lineage>
        <taxon>Eukaryota</taxon>
        <taxon>Fungi</taxon>
        <taxon>Dikarya</taxon>
        <taxon>Ascomycota</taxon>
        <taxon>Pezizomycotina</taxon>
        <taxon>Eurotiomycetes</taxon>
        <taxon>Eurotiomycetidae</taxon>
        <taxon>Onygenales</taxon>
        <taxon>Onygenaceae</taxon>
        <taxon>Coccidioides</taxon>
    </lineage>
</organism>
<sequence>MPEQVAYGLDAPFLQLHLLLQLRLRFRRAWFQGTPTPPDRIEPLSLSVSSESDSSPPDTVNGAARLLACCAAAIDSCAITWATRSAATSTLGERVAGRHFSGGEEEEEEEYVMKVTTVVLLRACYSVEEGRKQKADFYPIIITQ</sequence>